<dbReference type="InterPro" id="IPR014756">
    <property type="entry name" value="Ig_E-set"/>
</dbReference>
<comment type="similarity">
    <text evidence="2">Belongs to the NPC2 family.</text>
</comment>
<evidence type="ECO:0000256" key="3">
    <source>
        <dbReference type="ARBA" id="ARBA00022525"/>
    </source>
</evidence>
<evidence type="ECO:0000256" key="1">
    <source>
        <dbReference type="ARBA" id="ARBA00004613"/>
    </source>
</evidence>
<organism evidence="6">
    <name type="scientific">Myxobolus squamalis</name>
    <name type="common">Myxosporean</name>
    <dbReference type="NCBI Taxonomy" id="59785"/>
    <lineage>
        <taxon>Eukaryota</taxon>
        <taxon>Metazoa</taxon>
        <taxon>Cnidaria</taxon>
        <taxon>Myxozoa</taxon>
        <taxon>Myxosporea</taxon>
        <taxon>Bivalvulida</taxon>
        <taxon>Platysporina</taxon>
        <taxon>Myxobolidae</taxon>
        <taxon>Myxobolus</taxon>
    </lineage>
</organism>
<feature type="signal peptide" evidence="4">
    <location>
        <begin position="1"/>
        <end position="20"/>
    </location>
</feature>
<feature type="domain" description="MD-2-related lipid-recognition" evidence="5">
    <location>
        <begin position="26"/>
        <end position="150"/>
    </location>
</feature>
<dbReference type="InterPro" id="IPR003172">
    <property type="entry name" value="ML_dom"/>
</dbReference>
<sequence>MKVAIIVYFTVALLSPSLNAKETHPWSMCGDVELFSELKEFEINQCDSTMCHYSSGNHITGRVAFKSLVNSSSLTVSIKAKIMHIDLNLPGLDPDVCKSPGVHCPILDKNIVTYPISVLVPFVPFEIKSVATIEIFDEKGESLICMKIPIDITRSFSHKIVQKN</sequence>
<protein>
    <submittedName>
        <fullName evidence="6">NPC intracellular cholesterol transporter 2 (Trinotate prediction)</fullName>
    </submittedName>
</protein>
<comment type="subcellular location">
    <subcellularLocation>
        <location evidence="1">Secreted</location>
    </subcellularLocation>
</comment>
<dbReference type="FunFam" id="2.60.40.770:FF:000001">
    <property type="entry name" value="NPC intracellular cholesterol transporter 2"/>
    <property type="match status" value="1"/>
</dbReference>
<dbReference type="GO" id="GO:0005576">
    <property type="term" value="C:extracellular region"/>
    <property type="evidence" value="ECO:0007669"/>
    <property type="project" value="UniProtKB-SubCell"/>
</dbReference>
<evidence type="ECO:0000313" key="6">
    <source>
        <dbReference type="EMBL" id="NDJ97870.1"/>
    </source>
</evidence>
<name>A0A6B2G2S0_MYXSQ</name>
<proteinExistence type="inferred from homology"/>
<dbReference type="EMBL" id="GHBR01003815">
    <property type="protein sequence ID" value="NDJ97870.1"/>
    <property type="molecule type" value="Transcribed_RNA"/>
</dbReference>
<feature type="chain" id="PRO_5025389861" evidence="4">
    <location>
        <begin position="21"/>
        <end position="164"/>
    </location>
</feature>
<keyword evidence="3" id="KW-0964">Secreted</keyword>
<dbReference type="Pfam" id="PF02221">
    <property type="entry name" value="E1_DerP2_DerF2"/>
    <property type="match status" value="1"/>
</dbReference>
<evidence type="ECO:0000256" key="2">
    <source>
        <dbReference type="ARBA" id="ARBA00006370"/>
    </source>
</evidence>
<evidence type="ECO:0000256" key="4">
    <source>
        <dbReference type="SAM" id="SignalP"/>
    </source>
</evidence>
<dbReference type="AlphaFoldDB" id="A0A6B2G2S0"/>
<reference evidence="6" key="1">
    <citation type="submission" date="2018-11" db="EMBL/GenBank/DDBJ databases">
        <title>Myxobolus squamalis genome and transcriptome.</title>
        <authorList>
            <person name="Yahalomi D."/>
            <person name="Atkinson S.D."/>
            <person name="Neuhof M."/>
            <person name="Chang E.S."/>
            <person name="Philippe H."/>
            <person name="Cartwright P."/>
            <person name="Bartholomew J.L."/>
            <person name="Huchon D."/>
        </authorList>
    </citation>
    <scope>NUCLEOTIDE SEQUENCE</scope>
    <source>
        <strain evidence="6">71B08</strain>
        <tissue evidence="6">Whole</tissue>
    </source>
</reference>
<keyword evidence="4" id="KW-0732">Signal</keyword>
<evidence type="ECO:0000259" key="5">
    <source>
        <dbReference type="SMART" id="SM00737"/>
    </source>
</evidence>
<accession>A0A6B2G2S0</accession>
<dbReference type="Gene3D" id="2.60.40.770">
    <property type="match status" value="1"/>
</dbReference>
<dbReference type="SUPFAM" id="SSF81296">
    <property type="entry name" value="E set domains"/>
    <property type="match status" value="1"/>
</dbReference>
<dbReference type="SMART" id="SM00737">
    <property type="entry name" value="ML"/>
    <property type="match status" value="1"/>
</dbReference>